<dbReference type="GO" id="GO:0031460">
    <property type="term" value="P:glycine betaine transport"/>
    <property type="evidence" value="ECO:0007669"/>
    <property type="project" value="TreeGrafter"/>
</dbReference>
<dbReference type="GO" id="GO:0043190">
    <property type="term" value="C:ATP-binding cassette (ABC) transporter complex"/>
    <property type="evidence" value="ECO:0007669"/>
    <property type="project" value="TreeGrafter"/>
</dbReference>
<dbReference type="GO" id="GO:0015871">
    <property type="term" value="P:choline transport"/>
    <property type="evidence" value="ECO:0007669"/>
    <property type="project" value="TreeGrafter"/>
</dbReference>
<feature type="domain" description="ABC transmembrane type-1" evidence="8">
    <location>
        <begin position="93"/>
        <end position="272"/>
    </location>
</feature>
<feature type="transmembrane region" description="Helical" evidence="7">
    <location>
        <begin position="42"/>
        <end position="64"/>
    </location>
</feature>
<evidence type="ECO:0000256" key="7">
    <source>
        <dbReference type="RuleBase" id="RU363032"/>
    </source>
</evidence>
<name>A0A1T4LIW3_9FIRM</name>
<dbReference type="Proteomes" id="UP000196365">
    <property type="component" value="Unassembled WGS sequence"/>
</dbReference>
<reference evidence="9 10" key="1">
    <citation type="submission" date="2017-02" db="EMBL/GenBank/DDBJ databases">
        <authorList>
            <person name="Peterson S.W."/>
        </authorList>
    </citation>
    <scope>NUCLEOTIDE SEQUENCE [LARGE SCALE GENOMIC DNA]</scope>
    <source>
        <strain evidence="9 10">DSM 15102</strain>
    </source>
</reference>
<comment type="subcellular location">
    <subcellularLocation>
        <location evidence="7">Cell membrane</location>
        <topology evidence="7">Multi-pass membrane protein</topology>
    </subcellularLocation>
    <subcellularLocation>
        <location evidence="1">Membrane</location>
        <topology evidence="1">Multi-pass membrane protein</topology>
    </subcellularLocation>
</comment>
<dbReference type="FunFam" id="1.10.3720.10:FF:000001">
    <property type="entry name" value="Glycine betaine ABC transporter, permease"/>
    <property type="match status" value="1"/>
</dbReference>
<feature type="transmembrane region" description="Helical" evidence="7">
    <location>
        <begin position="251"/>
        <end position="272"/>
    </location>
</feature>
<evidence type="ECO:0000256" key="3">
    <source>
        <dbReference type="ARBA" id="ARBA00022475"/>
    </source>
</evidence>
<dbReference type="CDD" id="cd06261">
    <property type="entry name" value="TM_PBP2"/>
    <property type="match status" value="1"/>
</dbReference>
<dbReference type="EMBL" id="FUWV01000004">
    <property type="protein sequence ID" value="SJZ54487.1"/>
    <property type="molecule type" value="Genomic_DNA"/>
</dbReference>
<dbReference type="PANTHER" id="PTHR47737:SF1">
    <property type="entry name" value="GLYCINE BETAINE_PROLINE BETAINE TRANSPORT SYSTEM PERMEASE PROTEIN PROW"/>
    <property type="match status" value="1"/>
</dbReference>
<dbReference type="GO" id="GO:0005275">
    <property type="term" value="F:amine transmembrane transporter activity"/>
    <property type="evidence" value="ECO:0007669"/>
    <property type="project" value="TreeGrafter"/>
</dbReference>
<evidence type="ECO:0000259" key="8">
    <source>
        <dbReference type="PROSITE" id="PS50928"/>
    </source>
</evidence>
<evidence type="ECO:0000256" key="6">
    <source>
        <dbReference type="ARBA" id="ARBA00023136"/>
    </source>
</evidence>
<dbReference type="SUPFAM" id="SSF161098">
    <property type="entry name" value="MetI-like"/>
    <property type="match status" value="1"/>
</dbReference>
<evidence type="ECO:0000256" key="5">
    <source>
        <dbReference type="ARBA" id="ARBA00022989"/>
    </source>
</evidence>
<dbReference type="InterPro" id="IPR000515">
    <property type="entry name" value="MetI-like"/>
</dbReference>
<keyword evidence="6 7" id="KW-0472">Membrane</keyword>
<accession>A0A1T4LIW3</accession>
<keyword evidence="5 7" id="KW-1133">Transmembrane helix</keyword>
<evidence type="ECO:0000256" key="4">
    <source>
        <dbReference type="ARBA" id="ARBA00022692"/>
    </source>
</evidence>
<keyword evidence="2 7" id="KW-0813">Transport</keyword>
<evidence type="ECO:0000256" key="2">
    <source>
        <dbReference type="ARBA" id="ARBA00022448"/>
    </source>
</evidence>
<evidence type="ECO:0000256" key="1">
    <source>
        <dbReference type="ARBA" id="ARBA00004141"/>
    </source>
</evidence>
<feature type="transmembrane region" description="Helical" evidence="7">
    <location>
        <begin position="140"/>
        <end position="166"/>
    </location>
</feature>
<keyword evidence="10" id="KW-1185">Reference proteome</keyword>
<dbReference type="Gene3D" id="1.10.3720.10">
    <property type="entry name" value="MetI-like"/>
    <property type="match status" value="1"/>
</dbReference>
<evidence type="ECO:0000313" key="9">
    <source>
        <dbReference type="EMBL" id="SJZ54487.1"/>
    </source>
</evidence>
<protein>
    <submittedName>
        <fullName evidence="9">Glycine betaine/proline transport system permease protein</fullName>
    </submittedName>
</protein>
<dbReference type="PROSITE" id="PS50928">
    <property type="entry name" value="ABC_TM1"/>
    <property type="match status" value="1"/>
</dbReference>
<feature type="transmembrane region" description="Helical" evidence="7">
    <location>
        <begin position="219"/>
        <end position="239"/>
    </location>
</feature>
<dbReference type="AlphaFoldDB" id="A0A1T4LIW3"/>
<sequence length="280" mass="30900">MMTNIPQIPLVDWIDILVEWLKNNAQWFFNPINNFLGTFVNFLSNMLISISPIIFIIVFVGISIYLTKKIWGLSIFILLGLLLIWNLDYWEETMLTLSLILTSSIISILIGIPLGIWMSKNNTVKGIVTPILDLMQTMPAFVYLIPAVSFFGIGMVPGIIASVIFAMPPVVRLTNLGIRQVPRELIEAADSFGSTGRQKLFKVQLPLAKTTIMQGINQTIMLALSMVVIASMIGAEGLGTEVYRAITRNNAGQGFAAGLSIVILAIMLDRLIQAGNKKSQ</sequence>
<dbReference type="Pfam" id="PF00528">
    <property type="entry name" value="BPD_transp_1"/>
    <property type="match status" value="1"/>
</dbReference>
<feature type="transmembrane region" description="Helical" evidence="7">
    <location>
        <begin position="99"/>
        <end position="120"/>
    </location>
</feature>
<dbReference type="InterPro" id="IPR035906">
    <property type="entry name" value="MetI-like_sf"/>
</dbReference>
<comment type="similarity">
    <text evidence="7">Belongs to the binding-protein-dependent transport system permease family.</text>
</comment>
<gene>
    <name evidence="9" type="ORF">SAMN02745973_00977</name>
</gene>
<keyword evidence="4 7" id="KW-0812">Transmembrane</keyword>
<dbReference type="GO" id="GO:0015226">
    <property type="term" value="F:carnitine transmembrane transporter activity"/>
    <property type="evidence" value="ECO:0007669"/>
    <property type="project" value="TreeGrafter"/>
</dbReference>
<proteinExistence type="inferred from homology"/>
<organism evidence="9 10">
    <name type="scientific">Garciella nitratireducens DSM 15102</name>
    <dbReference type="NCBI Taxonomy" id="1121911"/>
    <lineage>
        <taxon>Bacteria</taxon>
        <taxon>Bacillati</taxon>
        <taxon>Bacillota</taxon>
        <taxon>Clostridia</taxon>
        <taxon>Eubacteriales</taxon>
        <taxon>Eubacteriaceae</taxon>
        <taxon>Garciella</taxon>
    </lineage>
</organism>
<dbReference type="PANTHER" id="PTHR47737">
    <property type="entry name" value="GLYCINE BETAINE/PROLINE BETAINE TRANSPORT SYSTEM PERMEASE PROTEIN PROW"/>
    <property type="match status" value="1"/>
</dbReference>
<evidence type="ECO:0000313" key="10">
    <source>
        <dbReference type="Proteomes" id="UP000196365"/>
    </source>
</evidence>
<keyword evidence="3" id="KW-1003">Cell membrane</keyword>
<feature type="transmembrane region" description="Helical" evidence="7">
    <location>
        <begin position="70"/>
        <end position="87"/>
    </location>
</feature>